<evidence type="ECO:0000313" key="2">
    <source>
        <dbReference type="EMBL" id="ACM93095.1"/>
    </source>
</evidence>
<dbReference type="EMBL" id="CP001279">
    <property type="protein sequence ID" value="ACM93095.1"/>
    <property type="molecule type" value="Genomic_DNA"/>
</dbReference>
<keyword evidence="3" id="KW-1185">Reference proteome</keyword>
<dbReference type="Proteomes" id="UP000000448">
    <property type="component" value="Chromosome"/>
</dbReference>
<dbReference type="STRING" id="598659.NAMH_1085"/>
<dbReference type="HOGENOM" id="CLU_2509218_0_0_7"/>
<protein>
    <submittedName>
        <fullName evidence="2">Uncharacterized protein</fullName>
    </submittedName>
</protein>
<proteinExistence type="predicted"/>
<sequence length="85" mass="9793">MILKITYPYKDSLATLQLRSIYIQTDDQDLIEHLKATKNPIDIGVILSENEEKFKMLENAKEDLEIVIDEVLANPDLRLHLLGDN</sequence>
<evidence type="ECO:0000313" key="3">
    <source>
        <dbReference type="Proteomes" id="UP000000448"/>
    </source>
</evidence>
<keyword evidence="1" id="KW-0175">Coiled coil</keyword>
<feature type="coiled-coil region" evidence="1">
    <location>
        <begin position="47"/>
        <end position="74"/>
    </location>
</feature>
<name>B9LA25_NAUPA</name>
<accession>B9LA25</accession>
<dbReference type="RefSeq" id="WP_015902147.1">
    <property type="nucleotide sequence ID" value="NC_012115.1"/>
</dbReference>
<dbReference type="OrthoDB" id="5373099at2"/>
<organism evidence="2 3">
    <name type="scientific">Nautilia profundicola (strain ATCC BAA-1463 / DSM 18972 / AmH)</name>
    <dbReference type="NCBI Taxonomy" id="598659"/>
    <lineage>
        <taxon>Bacteria</taxon>
        <taxon>Pseudomonadati</taxon>
        <taxon>Campylobacterota</taxon>
        <taxon>Epsilonproteobacteria</taxon>
        <taxon>Nautiliales</taxon>
        <taxon>Nautiliaceae</taxon>
        <taxon>Nautilia</taxon>
    </lineage>
</organism>
<dbReference type="KEGG" id="nam:NAMH_1085"/>
<gene>
    <name evidence="2" type="ordered locus">NAMH_1085</name>
</gene>
<dbReference type="AlphaFoldDB" id="B9LA25"/>
<reference evidence="2 3" key="1">
    <citation type="journal article" date="2009" name="PLoS Genet.">
        <title>Adaptations to submarine hydrothermal environments exemplified by the genome of Nautilia profundicola.</title>
        <authorList>
            <person name="Campbell B.J."/>
            <person name="Smith J.L."/>
            <person name="Hanson T.E."/>
            <person name="Klotz M.G."/>
            <person name="Stein L.Y."/>
            <person name="Lee C.K."/>
            <person name="Wu D."/>
            <person name="Robinson J.M."/>
            <person name="Khouri H.M."/>
            <person name="Eisen J.A."/>
            <person name="Cary S.C."/>
        </authorList>
    </citation>
    <scope>NUCLEOTIDE SEQUENCE [LARGE SCALE GENOMIC DNA]</scope>
    <source>
        <strain evidence="3">ATCC BAA-1463 / DSM 18972 / AmH</strain>
    </source>
</reference>
<evidence type="ECO:0000256" key="1">
    <source>
        <dbReference type="SAM" id="Coils"/>
    </source>
</evidence>